<feature type="domain" description="Myb/SANT-like DNA-binding" evidence="4">
    <location>
        <begin position="3"/>
        <end position="63"/>
    </location>
</feature>
<sequence>MITEVLVELVKEHFDVLNDKSTKFYALNKKAQAWQEIAGKFCDSTGHLKTPLQLHKIWENIKASRLATLKRPAAVGPLE</sequence>
<evidence type="ECO:0000256" key="1">
    <source>
        <dbReference type="ARBA" id="ARBA00011764"/>
    </source>
</evidence>
<comment type="caution">
    <text evidence="5">The sequence shown here is derived from an EMBL/GenBank/DDBJ whole genome shotgun (WGS) entry which is preliminary data.</text>
</comment>
<protein>
    <recommendedName>
        <fullName evidence="2">Regulatory protein zeste</fullName>
    </recommendedName>
</protein>
<dbReference type="AlphaFoldDB" id="A0A5B7FJU8"/>
<gene>
    <name evidence="5" type="ORF">E2C01_039503</name>
</gene>
<evidence type="ECO:0000256" key="2">
    <source>
        <dbReference type="ARBA" id="ARBA00016807"/>
    </source>
</evidence>
<dbReference type="Pfam" id="PF13873">
    <property type="entry name" value="Myb_DNA-bind_5"/>
    <property type="match status" value="1"/>
</dbReference>
<evidence type="ECO:0000313" key="6">
    <source>
        <dbReference type="Proteomes" id="UP000324222"/>
    </source>
</evidence>
<comment type="function">
    <text evidence="3">Involved in transvection phenomena (= synapsis-dependent gene expression), where the synaptic pairing of chromosomes carrying genes with which zeste interacts influences the expression of these genes. Zeste binds to DNA and stimulates transcription from a nearby promoter.</text>
</comment>
<evidence type="ECO:0000259" key="4">
    <source>
        <dbReference type="Pfam" id="PF13873"/>
    </source>
</evidence>
<name>A0A5B7FJU8_PORTR</name>
<evidence type="ECO:0000313" key="5">
    <source>
        <dbReference type="EMBL" id="MPC45797.1"/>
    </source>
</evidence>
<dbReference type="Proteomes" id="UP000324222">
    <property type="component" value="Unassembled WGS sequence"/>
</dbReference>
<accession>A0A5B7FJU8</accession>
<evidence type="ECO:0000256" key="3">
    <source>
        <dbReference type="ARBA" id="ARBA00025466"/>
    </source>
</evidence>
<dbReference type="InterPro" id="IPR028002">
    <property type="entry name" value="Myb_DNA-bind_5"/>
</dbReference>
<dbReference type="EMBL" id="VSRR010006898">
    <property type="protein sequence ID" value="MPC45797.1"/>
    <property type="molecule type" value="Genomic_DNA"/>
</dbReference>
<organism evidence="5 6">
    <name type="scientific">Portunus trituberculatus</name>
    <name type="common">Swimming crab</name>
    <name type="synonym">Neptunus trituberculatus</name>
    <dbReference type="NCBI Taxonomy" id="210409"/>
    <lineage>
        <taxon>Eukaryota</taxon>
        <taxon>Metazoa</taxon>
        <taxon>Ecdysozoa</taxon>
        <taxon>Arthropoda</taxon>
        <taxon>Crustacea</taxon>
        <taxon>Multicrustacea</taxon>
        <taxon>Malacostraca</taxon>
        <taxon>Eumalacostraca</taxon>
        <taxon>Eucarida</taxon>
        <taxon>Decapoda</taxon>
        <taxon>Pleocyemata</taxon>
        <taxon>Brachyura</taxon>
        <taxon>Eubrachyura</taxon>
        <taxon>Portunoidea</taxon>
        <taxon>Portunidae</taxon>
        <taxon>Portuninae</taxon>
        <taxon>Portunus</taxon>
    </lineage>
</organism>
<dbReference type="OrthoDB" id="6381554at2759"/>
<keyword evidence="6" id="KW-1185">Reference proteome</keyword>
<reference evidence="5 6" key="1">
    <citation type="submission" date="2019-05" db="EMBL/GenBank/DDBJ databases">
        <title>Another draft genome of Portunus trituberculatus and its Hox gene families provides insights of decapod evolution.</title>
        <authorList>
            <person name="Jeong J.-H."/>
            <person name="Song I."/>
            <person name="Kim S."/>
            <person name="Choi T."/>
            <person name="Kim D."/>
            <person name="Ryu S."/>
            <person name="Kim W."/>
        </authorList>
    </citation>
    <scope>NUCLEOTIDE SEQUENCE [LARGE SCALE GENOMIC DNA]</scope>
    <source>
        <tissue evidence="5">Muscle</tissue>
    </source>
</reference>
<comment type="subunit">
    <text evidence="1">Self-associates forming complexes of several hundred monomers.</text>
</comment>
<proteinExistence type="predicted"/>